<protein>
    <submittedName>
        <fullName evidence="2">Pilus assembly protein</fullName>
    </submittedName>
</protein>
<feature type="region of interest" description="Disordered" evidence="1">
    <location>
        <begin position="213"/>
        <end position="245"/>
    </location>
</feature>
<reference evidence="3" key="1">
    <citation type="journal article" date="2019" name="Int. J. Syst. Evol. Microbiol.">
        <title>The Global Catalogue of Microorganisms (GCM) 10K type strain sequencing project: providing services to taxonomists for standard genome sequencing and annotation.</title>
        <authorList>
            <consortium name="The Broad Institute Genomics Platform"/>
            <consortium name="The Broad Institute Genome Sequencing Center for Infectious Disease"/>
            <person name="Wu L."/>
            <person name="Ma J."/>
        </authorList>
    </citation>
    <scope>NUCLEOTIDE SEQUENCE [LARGE SCALE GENOMIC DNA]</scope>
    <source>
        <strain evidence="3">CGMCC 1.12664</strain>
    </source>
</reference>
<evidence type="ECO:0000313" key="2">
    <source>
        <dbReference type="EMBL" id="GGE22251.1"/>
    </source>
</evidence>
<dbReference type="SUPFAM" id="SSF56235">
    <property type="entry name" value="N-terminal nucleophile aminohydrolases (Ntn hydrolases)"/>
    <property type="match status" value="1"/>
</dbReference>
<dbReference type="PANTHER" id="PTHR39328">
    <property type="entry name" value="BLL2871 PROTEIN"/>
    <property type="match status" value="1"/>
</dbReference>
<evidence type="ECO:0000313" key="3">
    <source>
        <dbReference type="Proteomes" id="UP000612855"/>
    </source>
</evidence>
<comment type="caution">
    <text evidence="2">The sequence shown here is derived from an EMBL/GenBank/DDBJ whole genome shotgun (WGS) entry which is preliminary data.</text>
</comment>
<organism evidence="2 3">
    <name type="scientific">Primorskyibacter flagellatus</name>
    <dbReference type="NCBI Taxonomy" id="1387277"/>
    <lineage>
        <taxon>Bacteria</taxon>
        <taxon>Pseudomonadati</taxon>
        <taxon>Pseudomonadota</taxon>
        <taxon>Alphaproteobacteria</taxon>
        <taxon>Rhodobacterales</taxon>
        <taxon>Roseobacteraceae</taxon>
        <taxon>Primorskyibacter</taxon>
    </lineage>
</organism>
<gene>
    <name evidence="2" type="ORF">GCM10011360_08450</name>
</gene>
<sequence length="245" mass="25113">MTFSLLAYDAETGRFGAGAATGSLCVGGWVLRGDLASGLSASQGTSPSTVWGEGVLARMREGMSAEEAVTTTTAPDAGRAYRQLAAIDPKGSTAAFTGSESVPACGHRAGDRVIVSGNMLAGEAVLDAILDAFATSDAPFDQRILAALRAGDAAGSDSRGLMSAALLVIGPDAPPLTLRIDWSETPLADLTALHARATTGAYAEWLRLVPTKATPDRAPTPEDIARLSVPADPEDDTPAPFVETD</sequence>
<dbReference type="Gene3D" id="3.60.20.10">
    <property type="entry name" value="Glutamine Phosphoribosylpyrophosphate, subunit 1, domain 1"/>
    <property type="match status" value="1"/>
</dbReference>
<dbReference type="RefSeq" id="WP_188476420.1">
    <property type="nucleotide sequence ID" value="NZ_BMFJ01000001.1"/>
</dbReference>
<dbReference type="AlphaFoldDB" id="A0A917ECG9"/>
<dbReference type="Pfam" id="PF06267">
    <property type="entry name" value="DUF1028"/>
    <property type="match status" value="1"/>
</dbReference>
<dbReference type="InterPro" id="IPR010430">
    <property type="entry name" value="DUF1028"/>
</dbReference>
<dbReference type="Proteomes" id="UP000612855">
    <property type="component" value="Unassembled WGS sequence"/>
</dbReference>
<evidence type="ECO:0000256" key="1">
    <source>
        <dbReference type="SAM" id="MobiDB-lite"/>
    </source>
</evidence>
<accession>A0A917ECG9</accession>
<name>A0A917ECG9_9RHOB</name>
<keyword evidence="3" id="KW-1185">Reference proteome</keyword>
<dbReference type="InterPro" id="IPR029055">
    <property type="entry name" value="Ntn_hydrolases_N"/>
</dbReference>
<proteinExistence type="predicted"/>
<dbReference type="EMBL" id="BMFJ01000001">
    <property type="protein sequence ID" value="GGE22251.1"/>
    <property type="molecule type" value="Genomic_DNA"/>
</dbReference>
<dbReference type="PANTHER" id="PTHR39328:SF1">
    <property type="entry name" value="BLL2871 PROTEIN"/>
    <property type="match status" value="1"/>
</dbReference>